<dbReference type="Pfam" id="PF00067">
    <property type="entry name" value="p450"/>
    <property type="match status" value="1"/>
</dbReference>
<keyword evidence="8" id="KW-0472">Membrane</keyword>
<organism evidence="11 12">
    <name type="scientific">Araneus ventricosus</name>
    <name type="common">Orbweaver spider</name>
    <name type="synonym">Epeira ventricosa</name>
    <dbReference type="NCBI Taxonomy" id="182803"/>
    <lineage>
        <taxon>Eukaryota</taxon>
        <taxon>Metazoa</taxon>
        <taxon>Ecdysozoa</taxon>
        <taxon>Arthropoda</taxon>
        <taxon>Chelicerata</taxon>
        <taxon>Arachnida</taxon>
        <taxon>Araneae</taxon>
        <taxon>Araneomorphae</taxon>
        <taxon>Entelegynae</taxon>
        <taxon>Araneoidea</taxon>
        <taxon>Araneidae</taxon>
        <taxon>Araneus</taxon>
    </lineage>
</organism>
<dbReference type="SUPFAM" id="SSF48264">
    <property type="entry name" value="Cytochrome P450"/>
    <property type="match status" value="1"/>
</dbReference>
<evidence type="ECO:0000256" key="7">
    <source>
        <dbReference type="ARBA" id="ARBA00023033"/>
    </source>
</evidence>
<dbReference type="AlphaFoldDB" id="A0A4Y2I858"/>
<dbReference type="PANTHER" id="PTHR24291:SF189">
    <property type="entry name" value="CYTOCHROME P450 4C3-RELATED"/>
    <property type="match status" value="1"/>
</dbReference>
<keyword evidence="4 9" id="KW-0349">Heme</keyword>
<comment type="cofactor">
    <cofactor evidence="1 9">
        <name>heme</name>
        <dbReference type="ChEBI" id="CHEBI:30413"/>
    </cofactor>
</comment>
<dbReference type="Proteomes" id="UP000499080">
    <property type="component" value="Unassembled WGS sequence"/>
</dbReference>
<evidence type="ECO:0000256" key="1">
    <source>
        <dbReference type="ARBA" id="ARBA00001971"/>
    </source>
</evidence>
<evidence type="ECO:0000313" key="11">
    <source>
        <dbReference type="EMBL" id="GBM73883.1"/>
    </source>
</evidence>
<comment type="caution">
    <text evidence="11">The sequence shown here is derived from an EMBL/GenBank/DDBJ whole genome shotgun (WGS) entry which is preliminary data.</text>
</comment>
<dbReference type="PRINTS" id="PR00385">
    <property type="entry name" value="P450"/>
</dbReference>
<keyword evidence="7 10" id="KW-0503">Monooxygenase</keyword>
<evidence type="ECO:0000256" key="9">
    <source>
        <dbReference type="PIRSR" id="PIRSR602401-1"/>
    </source>
</evidence>
<dbReference type="EMBL" id="BGPR01002464">
    <property type="protein sequence ID" value="GBM73883.1"/>
    <property type="molecule type" value="Genomic_DNA"/>
</dbReference>
<dbReference type="GO" id="GO:0005506">
    <property type="term" value="F:iron ion binding"/>
    <property type="evidence" value="ECO:0007669"/>
    <property type="project" value="InterPro"/>
</dbReference>
<dbReference type="Gene3D" id="1.10.630.10">
    <property type="entry name" value="Cytochrome P450"/>
    <property type="match status" value="1"/>
</dbReference>
<evidence type="ECO:0000256" key="5">
    <source>
        <dbReference type="ARBA" id="ARBA00022824"/>
    </source>
</evidence>
<dbReference type="GO" id="GO:0016705">
    <property type="term" value="F:oxidoreductase activity, acting on paired donors, with incorporation or reduction of molecular oxygen"/>
    <property type="evidence" value="ECO:0007669"/>
    <property type="project" value="InterPro"/>
</dbReference>
<dbReference type="OrthoDB" id="1470350at2759"/>
<dbReference type="GO" id="GO:0004497">
    <property type="term" value="F:monooxygenase activity"/>
    <property type="evidence" value="ECO:0007669"/>
    <property type="project" value="UniProtKB-KW"/>
</dbReference>
<evidence type="ECO:0000256" key="3">
    <source>
        <dbReference type="ARBA" id="ARBA00010617"/>
    </source>
</evidence>
<accession>A0A4Y2I858</accession>
<evidence type="ECO:0000256" key="10">
    <source>
        <dbReference type="RuleBase" id="RU000461"/>
    </source>
</evidence>
<evidence type="ECO:0000256" key="4">
    <source>
        <dbReference type="ARBA" id="ARBA00022617"/>
    </source>
</evidence>
<keyword evidence="12" id="KW-1185">Reference proteome</keyword>
<proteinExistence type="inferred from homology"/>
<dbReference type="InterPro" id="IPR036396">
    <property type="entry name" value="Cyt_P450_sf"/>
</dbReference>
<dbReference type="GO" id="GO:0020037">
    <property type="term" value="F:heme binding"/>
    <property type="evidence" value="ECO:0007669"/>
    <property type="project" value="InterPro"/>
</dbReference>
<evidence type="ECO:0000313" key="12">
    <source>
        <dbReference type="Proteomes" id="UP000499080"/>
    </source>
</evidence>
<sequence length="251" mass="29479">MLARDELKQEAANAEDSHVAKRKAFLEFLLDCHFSDPSFTEEHVREEVDTFMFAGHDTTGMGLSWILYCIGLHPEVQKKIVEELDEIFQNDNDREVTREDLTKMKYLECTIKETFRLYPPAPFFLRECNETFEVLGHKVHRGSVCFIFPYALHRDRESFPNPEKFIPERFFPENSRGRHPYAYIPFSAGPRNCIGQKFAMMELKTVLANVLRRLRVTSLDPRDRVLVVPNLVLRNTMPLRLRFETRGQHAR</sequence>
<comment type="similarity">
    <text evidence="3 10">Belongs to the cytochrome P450 family.</text>
</comment>
<protein>
    <submittedName>
        <fullName evidence="11">Cytochrome P450 4V2</fullName>
    </submittedName>
</protein>
<dbReference type="PROSITE" id="PS00086">
    <property type="entry name" value="CYTOCHROME_P450"/>
    <property type="match status" value="1"/>
</dbReference>
<dbReference type="InterPro" id="IPR017972">
    <property type="entry name" value="Cyt_P450_CS"/>
</dbReference>
<reference evidence="11 12" key="1">
    <citation type="journal article" date="2019" name="Sci. Rep.">
        <title>Orb-weaving spider Araneus ventricosus genome elucidates the spidroin gene catalogue.</title>
        <authorList>
            <person name="Kono N."/>
            <person name="Nakamura H."/>
            <person name="Ohtoshi R."/>
            <person name="Moran D.A.P."/>
            <person name="Shinohara A."/>
            <person name="Yoshida Y."/>
            <person name="Fujiwara M."/>
            <person name="Mori M."/>
            <person name="Tomita M."/>
            <person name="Arakawa K."/>
        </authorList>
    </citation>
    <scope>NUCLEOTIDE SEQUENCE [LARGE SCALE GENOMIC DNA]</scope>
</reference>
<keyword evidence="6 9" id="KW-0408">Iron</keyword>
<name>A0A4Y2I858_ARAVE</name>
<gene>
    <name evidence="11" type="primary">Cyp4v2_16</name>
    <name evidence="11" type="ORF">AVEN_40145_1</name>
</gene>
<keyword evidence="5" id="KW-0256">Endoplasmic reticulum</keyword>
<evidence type="ECO:0000256" key="2">
    <source>
        <dbReference type="ARBA" id="ARBA00004586"/>
    </source>
</evidence>
<keyword evidence="10" id="KW-0560">Oxidoreductase</keyword>
<evidence type="ECO:0000256" key="8">
    <source>
        <dbReference type="ARBA" id="ARBA00023136"/>
    </source>
</evidence>
<dbReference type="PRINTS" id="PR00463">
    <property type="entry name" value="EP450I"/>
</dbReference>
<dbReference type="InterPro" id="IPR001128">
    <property type="entry name" value="Cyt_P450"/>
</dbReference>
<comment type="subcellular location">
    <subcellularLocation>
        <location evidence="2">Endoplasmic reticulum membrane</location>
    </subcellularLocation>
</comment>
<feature type="binding site" description="axial binding residue" evidence="9">
    <location>
        <position position="193"/>
    </location>
    <ligand>
        <name>heme</name>
        <dbReference type="ChEBI" id="CHEBI:30413"/>
    </ligand>
    <ligandPart>
        <name>Fe</name>
        <dbReference type="ChEBI" id="CHEBI:18248"/>
    </ligandPart>
</feature>
<evidence type="ECO:0000256" key="6">
    <source>
        <dbReference type="ARBA" id="ARBA00023004"/>
    </source>
</evidence>
<dbReference type="InterPro" id="IPR050196">
    <property type="entry name" value="Cytochrome_P450_Monoox"/>
</dbReference>
<keyword evidence="9 10" id="KW-0479">Metal-binding</keyword>
<dbReference type="PANTHER" id="PTHR24291">
    <property type="entry name" value="CYTOCHROME P450 FAMILY 4"/>
    <property type="match status" value="1"/>
</dbReference>
<dbReference type="InterPro" id="IPR002401">
    <property type="entry name" value="Cyt_P450_E_grp-I"/>
</dbReference>
<dbReference type="GO" id="GO:0005789">
    <property type="term" value="C:endoplasmic reticulum membrane"/>
    <property type="evidence" value="ECO:0007669"/>
    <property type="project" value="UniProtKB-SubCell"/>
</dbReference>